<dbReference type="FunFam" id="1.10.437.10:FF:000007">
    <property type="entry name" value="bcl-2 homologous antagonist/killer"/>
    <property type="match status" value="1"/>
</dbReference>
<proteinExistence type="inferred from homology"/>
<dbReference type="OrthoDB" id="6020735at2759"/>
<evidence type="ECO:0000259" key="15">
    <source>
        <dbReference type="SMART" id="SM00337"/>
    </source>
</evidence>
<dbReference type="PANTHER" id="PTHR11256">
    <property type="entry name" value="BCL-2 RELATED"/>
    <property type="match status" value="1"/>
</dbReference>
<keyword evidence="5" id="KW-0479">Metal-binding</keyword>
<evidence type="ECO:0000313" key="17">
    <source>
        <dbReference type="Proteomes" id="UP000190648"/>
    </source>
</evidence>
<evidence type="ECO:0000256" key="2">
    <source>
        <dbReference type="ARBA" id="ARBA00009458"/>
    </source>
</evidence>
<evidence type="ECO:0000256" key="1">
    <source>
        <dbReference type="ARBA" id="ARBA00004572"/>
    </source>
</evidence>
<dbReference type="PANTHER" id="PTHR11256:SF41">
    <property type="entry name" value="BCL-2 HOMOLOGOUS ANTAGONIST_KILLER"/>
    <property type="match status" value="1"/>
</dbReference>
<keyword evidence="10" id="KW-0496">Mitochondrion</keyword>
<dbReference type="GO" id="GO:0001836">
    <property type="term" value="P:release of cytochrome c from mitochondria"/>
    <property type="evidence" value="ECO:0007669"/>
    <property type="project" value="TreeGrafter"/>
</dbReference>
<dbReference type="CDD" id="cd06845">
    <property type="entry name" value="Bcl-2_like"/>
    <property type="match status" value="1"/>
</dbReference>
<dbReference type="InterPro" id="IPR026298">
    <property type="entry name" value="Bcl-2_fam"/>
</dbReference>
<dbReference type="GO" id="GO:0008630">
    <property type="term" value="P:intrinsic apoptotic signaling pathway in response to DNA damage"/>
    <property type="evidence" value="ECO:0007669"/>
    <property type="project" value="TreeGrafter"/>
</dbReference>
<dbReference type="InterPro" id="IPR036834">
    <property type="entry name" value="Bcl-2-like_sf"/>
</dbReference>
<dbReference type="SMART" id="SM00337">
    <property type="entry name" value="BCL"/>
    <property type="match status" value="1"/>
</dbReference>
<keyword evidence="6" id="KW-1000">Mitochondrion outer membrane</keyword>
<keyword evidence="3" id="KW-0812">Transmembrane</keyword>
<evidence type="ECO:0000256" key="14">
    <source>
        <dbReference type="SAM" id="MobiDB-lite"/>
    </source>
</evidence>
<evidence type="ECO:0000256" key="8">
    <source>
        <dbReference type="ARBA" id="ARBA00022989"/>
    </source>
</evidence>
<dbReference type="GO" id="GO:0051649">
    <property type="term" value="P:establishment of localization in cell"/>
    <property type="evidence" value="ECO:0007669"/>
    <property type="project" value="UniProtKB-ARBA"/>
</dbReference>
<evidence type="ECO:0000256" key="13">
    <source>
        <dbReference type="ARBA" id="ARBA00083617"/>
    </source>
</evidence>
<evidence type="ECO:0000256" key="10">
    <source>
        <dbReference type="ARBA" id="ARBA00023128"/>
    </source>
</evidence>
<dbReference type="SUPFAM" id="SSF56854">
    <property type="entry name" value="Bcl-2 inhibitors of programmed cell death"/>
    <property type="match status" value="1"/>
</dbReference>
<gene>
    <name evidence="16" type="primary">BAK1</name>
    <name evidence="16" type="ORF">AV530_019024</name>
</gene>
<sequence>MAPGSSGGWGWSGSRPGCGDSRHPWPACSAPGRGEADSPEHRSAMASGNNGDPARAPGRRGSDGRRLSQELNSENQVAEETELVFRSYALYRYQQEVQERGAEVPVDPEITEVEQDPDSTERQVGMRLAIIGDDINQRYDAEFREMLKSLQPTKDNAYEYFTRIASSLFESGINWGRVVALLGFGYRMAIHVYQQGIPGFLCRIARYIADFMLQNRIAQWIAQQGGWVAALNLDNVYVKYMLVVLALVVVGHIVGGSKAPPREREQLGPVKLSRQLFRRTAAAGAALASDLQPLPCAALRAAGTRLREATEEGCGLTLLV</sequence>
<dbReference type="AlphaFoldDB" id="A0A1V4KX69"/>
<dbReference type="GO" id="GO:0051400">
    <property type="term" value="F:BH domain binding"/>
    <property type="evidence" value="ECO:0007669"/>
    <property type="project" value="TreeGrafter"/>
</dbReference>
<feature type="domain" description="Bcl-2 Bcl-2 homology region 1-3" evidence="15">
    <location>
        <begin position="128"/>
        <end position="227"/>
    </location>
</feature>
<evidence type="ECO:0000256" key="4">
    <source>
        <dbReference type="ARBA" id="ARBA00022703"/>
    </source>
</evidence>
<dbReference type="GO" id="GO:0005783">
    <property type="term" value="C:endoplasmic reticulum"/>
    <property type="evidence" value="ECO:0007669"/>
    <property type="project" value="GOC"/>
</dbReference>
<dbReference type="PROSITE" id="PS01258">
    <property type="entry name" value="BH2"/>
    <property type="match status" value="1"/>
</dbReference>
<dbReference type="GO" id="GO:0042802">
    <property type="term" value="F:identical protein binding"/>
    <property type="evidence" value="ECO:0007669"/>
    <property type="project" value="UniProtKB-ARBA"/>
</dbReference>
<evidence type="ECO:0000256" key="6">
    <source>
        <dbReference type="ARBA" id="ARBA00022787"/>
    </source>
</evidence>
<dbReference type="InterPro" id="IPR020726">
    <property type="entry name" value="Bcl2_BH2_motif_CS"/>
</dbReference>
<accession>A0A1V4KX69</accession>
<dbReference type="InterPro" id="IPR020717">
    <property type="entry name" value="Bcl2_BH1_motif_CS"/>
</dbReference>
<evidence type="ECO:0000256" key="7">
    <source>
        <dbReference type="ARBA" id="ARBA00022833"/>
    </source>
</evidence>
<evidence type="ECO:0000256" key="11">
    <source>
        <dbReference type="ARBA" id="ARBA00023136"/>
    </source>
</evidence>
<evidence type="ECO:0000256" key="9">
    <source>
        <dbReference type="ARBA" id="ARBA00022990"/>
    </source>
</evidence>
<evidence type="ECO:0000313" key="16">
    <source>
        <dbReference type="EMBL" id="OPJ88891.1"/>
    </source>
</evidence>
<dbReference type="EMBL" id="LSYS01001493">
    <property type="protein sequence ID" value="OPJ88891.1"/>
    <property type="molecule type" value="Genomic_DNA"/>
</dbReference>
<dbReference type="Pfam" id="PF00452">
    <property type="entry name" value="Bcl-2"/>
    <property type="match status" value="1"/>
</dbReference>
<dbReference type="PRINTS" id="PR01862">
    <property type="entry name" value="BCL2FAMILY"/>
</dbReference>
<keyword evidence="8" id="KW-1133">Transmembrane helix</keyword>
<dbReference type="GO" id="GO:0097192">
    <property type="term" value="P:extrinsic apoptotic signaling pathway in absence of ligand"/>
    <property type="evidence" value="ECO:0007669"/>
    <property type="project" value="TreeGrafter"/>
</dbReference>
<dbReference type="Proteomes" id="UP000190648">
    <property type="component" value="Unassembled WGS sequence"/>
</dbReference>
<organism evidence="16 17">
    <name type="scientific">Patagioenas fasciata monilis</name>
    <dbReference type="NCBI Taxonomy" id="372326"/>
    <lineage>
        <taxon>Eukaryota</taxon>
        <taxon>Metazoa</taxon>
        <taxon>Chordata</taxon>
        <taxon>Craniata</taxon>
        <taxon>Vertebrata</taxon>
        <taxon>Euteleostomi</taxon>
        <taxon>Archelosauria</taxon>
        <taxon>Archosauria</taxon>
        <taxon>Dinosauria</taxon>
        <taxon>Saurischia</taxon>
        <taxon>Theropoda</taxon>
        <taxon>Coelurosauria</taxon>
        <taxon>Aves</taxon>
        <taxon>Neognathae</taxon>
        <taxon>Neoaves</taxon>
        <taxon>Columbimorphae</taxon>
        <taxon>Columbiformes</taxon>
        <taxon>Columbidae</taxon>
        <taxon>Patagioenas</taxon>
    </lineage>
</organism>
<evidence type="ECO:0000256" key="5">
    <source>
        <dbReference type="ARBA" id="ARBA00022723"/>
    </source>
</evidence>
<name>A0A1V4KX69_PATFA</name>
<keyword evidence="11" id="KW-0472">Membrane</keyword>
<dbReference type="GO" id="GO:0043065">
    <property type="term" value="P:positive regulation of apoptotic process"/>
    <property type="evidence" value="ECO:0007669"/>
    <property type="project" value="UniProtKB-ARBA"/>
</dbReference>
<dbReference type="GO" id="GO:0032469">
    <property type="term" value="P:endoplasmic reticulum calcium ion homeostasis"/>
    <property type="evidence" value="ECO:0007669"/>
    <property type="project" value="UniProtKB-ARBA"/>
</dbReference>
<keyword evidence="9" id="KW-0007">Acetylation</keyword>
<keyword evidence="4" id="KW-0053">Apoptosis</keyword>
<dbReference type="InterPro" id="IPR020728">
    <property type="entry name" value="Bcl2_BH3_motif_CS"/>
</dbReference>
<dbReference type="STRING" id="372326.A0A1V4KX69"/>
<dbReference type="GO" id="GO:0051049">
    <property type="term" value="P:regulation of transport"/>
    <property type="evidence" value="ECO:0007669"/>
    <property type="project" value="UniProtKB-ARBA"/>
</dbReference>
<dbReference type="InterPro" id="IPR046371">
    <property type="entry name" value="Bcl-2_BH1-3"/>
</dbReference>
<protein>
    <recommendedName>
        <fullName evidence="12">Bcl-2 homologous antagonist/killer</fullName>
    </recommendedName>
    <alternativeName>
        <fullName evidence="13">Apoptosis regulator BAK</fullName>
    </alternativeName>
</protein>
<dbReference type="GO" id="GO:0005741">
    <property type="term" value="C:mitochondrial outer membrane"/>
    <property type="evidence" value="ECO:0007669"/>
    <property type="project" value="UniProtKB-SubCell"/>
</dbReference>
<dbReference type="PROSITE" id="PS01080">
    <property type="entry name" value="BH1"/>
    <property type="match status" value="1"/>
</dbReference>
<dbReference type="PROSITE" id="PS50062">
    <property type="entry name" value="BCL2_FAMILY"/>
    <property type="match status" value="1"/>
</dbReference>
<dbReference type="GO" id="GO:0034644">
    <property type="term" value="P:cellular response to UV"/>
    <property type="evidence" value="ECO:0007669"/>
    <property type="project" value="UniProtKB-ARBA"/>
</dbReference>
<dbReference type="GO" id="GO:0070059">
    <property type="term" value="P:intrinsic apoptotic signaling pathway in response to endoplasmic reticulum stress"/>
    <property type="evidence" value="ECO:0007669"/>
    <property type="project" value="UniProtKB-ARBA"/>
</dbReference>
<dbReference type="InterPro" id="IPR002475">
    <property type="entry name" value="Bcl2-like"/>
</dbReference>
<keyword evidence="17" id="KW-1185">Reference proteome</keyword>
<comment type="caution">
    <text evidence="16">The sequence shown here is derived from an EMBL/GenBank/DDBJ whole genome shotgun (WGS) entry which is preliminary data.</text>
</comment>
<feature type="compositionally biased region" description="Basic and acidic residues" evidence="14">
    <location>
        <begin position="34"/>
        <end position="43"/>
    </location>
</feature>
<dbReference type="Gene3D" id="1.10.437.10">
    <property type="entry name" value="Blc2-like"/>
    <property type="match status" value="1"/>
</dbReference>
<dbReference type="PROSITE" id="PS01259">
    <property type="entry name" value="BH3"/>
    <property type="match status" value="1"/>
</dbReference>
<comment type="similarity">
    <text evidence="2">Belongs to the Bcl-2 family.</text>
</comment>
<feature type="region of interest" description="Disordered" evidence="14">
    <location>
        <begin position="1"/>
        <end position="76"/>
    </location>
</feature>
<comment type="subcellular location">
    <subcellularLocation>
        <location evidence="1">Mitochondrion outer membrane</location>
        <topology evidence="1">Single-pass membrane protein</topology>
    </subcellularLocation>
</comment>
<dbReference type="GO" id="GO:0015288">
    <property type="term" value="F:porin activity"/>
    <property type="evidence" value="ECO:0007669"/>
    <property type="project" value="TreeGrafter"/>
</dbReference>
<keyword evidence="7" id="KW-0862">Zinc</keyword>
<dbReference type="GO" id="GO:0046872">
    <property type="term" value="F:metal ion binding"/>
    <property type="evidence" value="ECO:0007669"/>
    <property type="project" value="UniProtKB-KW"/>
</dbReference>
<reference evidence="16 17" key="1">
    <citation type="submission" date="2016-02" db="EMBL/GenBank/DDBJ databases">
        <title>Band-tailed pigeon sequencing and assembly.</title>
        <authorList>
            <person name="Soares A.E."/>
            <person name="Novak B.J."/>
            <person name="Rice E.S."/>
            <person name="O'Connell B."/>
            <person name="Chang D."/>
            <person name="Weber S."/>
            <person name="Shapiro B."/>
        </authorList>
    </citation>
    <scope>NUCLEOTIDE SEQUENCE [LARGE SCALE GENOMIC DNA]</scope>
    <source>
        <strain evidence="16">BTP2013</strain>
        <tissue evidence="16">Blood</tissue>
    </source>
</reference>
<evidence type="ECO:0000256" key="3">
    <source>
        <dbReference type="ARBA" id="ARBA00022692"/>
    </source>
</evidence>
<dbReference type="GO" id="GO:0097145">
    <property type="term" value="C:BAK complex"/>
    <property type="evidence" value="ECO:0007669"/>
    <property type="project" value="UniProtKB-ARBA"/>
</dbReference>
<evidence type="ECO:0000256" key="12">
    <source>
        <dbReference type="ARBA" id="ARBA00067978"/>
    </source>
</evidence>
<feature type="compositionally biased region" description="Gly residues" evidence="14">
    <location>
        <begin position="1"/>
        <end position="11"/>
    </location>
</feature>
<dbReference type="GO" id="GO:0034220">
    <property type="term" value="P:monoatomic ion transmembrane transport"/>
    <property type="evidence" value="ECO:0007669"/>
    <property type="project" value="UniProtKB-ARBA"/>
</dbReference>